<dbReference type="RefSeq" id="WP_057811046.1">
    <property type="nucleotide sequence ID" value="NZ_AZGN01000048.1"/>
</dbReference>
<dbReference type="EMBL" id="AZGN01000048">
    <property type="protein sequence ID" value="KRM32044.1"/>
    <property type="molecule type" value="Genomic_DNA"/>
</dbReference>
<evidence type="ECO:0000313" key="2">
    <source>
        <dbReference type="Proteomes" id="UP000051735"/>
    </source>
</evidence>
<reference evidence="1 2" key="1">
    <citation type="journal article" date="2015" name="Genome Announc.">
        <title>Expanding the biotechnology potential of lactobacilli through comparative genomics of 213 strains and associated genera.</title>
        <authorList>
            <person name="Sun Z."/>
            <person name="Harris H.M."/>
            <person name="McCann A."/>
            <person name="Guo C."/>
            <person name="Argimon S."/>
            <person name="Zhang W."/>
            <person name="Yang X."/>
            <person name="Jeffery I.B."/>
            <person name="Cooney J.C."/>
            <person name="Kagawa T.F."/>
            <person name="Liu W."/>
            <person name="Song Y."/>
            <person name="Salvetti E."/>
            <person name="Wrobel A."/>
            <person name="Rasinkangas P."/>
            <person name="Parkhill J."/>
            <person name="Rea M.C."/>
            <person name="O'Sullivan O."/>
            <person name="Ritari J."/>
            <person name="Douillard F.P."/>
            <person name="Paul Ross R."/>
            <person name="Yang R."/>
            <person name="Briner A.E."/>
            <person name="Felis G.E."/>
            <person name="de Vos W.M."/>
            <person name="Barrangou R."/>
            <person name="Klaenhammer T.R."/>
            <person name="Caufield P.W."/>
            <person name="Cui Y."/>
            <person name="Zhang H."/>
            <person name="O'Toole P.W."/>
        </authorList>
    </citation>
    <scope>NUCLEOTIDE SEQUENCE [LARGE SCALE GENOMIC DNA]</scope>
    <source>
        <strain evidence="1 2">DSM 6629</strain>
    </source>
</reference>
<proteinExistence type="predicted"/>
<name>A0ABR5PNM2_9LACO</name>
<protein>
    <submittedName>
        <fullName evidence="1">Uncharacterized protein</fullName>
    </submittedName>
</protein>
<organism evidence="1 2">
    <name type="scientific">Lactobacillus intestinalis DSM 6629</name>
    <dbReference type="NCBI Taxonomy" id="1423761"/>
    <lineage>
        <taxon>Bacteria</taxon>
        <taxon>Bacillati</taxon>
        <taxon>Bacillota</taxon>
        <taxon>Bacilli</taxon>
        <taxon>Lactobacillales</taxon>
        <taxon>Lactobacillaceae</taxon>
        <taxon>Lactobacillus</taxon>
    </lineage>
</organism>
<accession>A0ABR5PNM2</accession>
<dbReference type="GeneID" id="75116565"/>
<gene>
    <name evidence="1" type="ORF">FC44_GL000061</name>
</gene>
<dbReference type="Proteomes" id="UP000051735">
    <property type="component" value="Unassembled WGS sequence"/>
</dbReference>
<evidence type="ECO:0000313" key="1">
    <source>
        <dbReference type="EMBL" id="KRM32044.1"/>
    </source>
</evidence>
<sequence>MEAWRKQKFNEKMTTEEKALLKRHNKKTFHFKNNSGSALMDLGSLYLTNMLKFYGIQDIESIYRSFTYFVSFGNKK</sequence>
<comment type="caution">
    <text evidence="1">The sequence shown here is derived from an EMBL/GenBank/DDBJ whole genome shotgun (WGS) entry which is preliminary data.</text>
</comment>
<keyword evidence="2" id="KW-1185">Reference proteome</keyword>